<keyword evidence="2" id="KW-0813">Transport</keyword>
<organism evidence="8 9">
    <name type="scientific">Pelagerythrobacter rhizovicinus</name>
    <dbReference type="NCBI Taxonomy" id="2268576"/>
    <lineage>
        <taxon>Bacteria</taxon>
        <taxon>Pseudomonadati</taxon>
        <taxon>Pseudomonadota</taxon>
        <taxon>Alphaproteobacteria</taxon>
        <taxon>Sphingomonadales</taxon>
        <taxon>Erythrobacteraceae</taxon>
        <taxon>Pelagerythrobacter</taxon>
    </lineage>
</organism>
<evidence type="ECO:0000313" key="8">
    <source>
        <dbReference type="EMBL" id="RXZ64295.1"/>
    </source>
</evidence>
<protein>
    <recommendedName>
        <fullName evidence="10">TonB-dependent receptor</fullName>
    </recommendedName>
</protein>
<keyword evidence="4" id="KW-0812">Transmembrane</keyword>
<comment type="subcellular location">
    <subcellularLocation>
        <location evidence="1">Cell outer membrane</location>
        <topology evidence="1">Multi-pass membrane protein</topology>
    </subcellularLocation>
</comment>
<dbReference type="Proteomes" id="UP000293623">
    <property type="component" value="Unassembled WGS sequence"/>
</dbReference>
<evidence type="ECO:0000256" key="7">
    <source>
        <dbReference type="ARBA" id="ARBA00023237"/>
    </source>
</evidence>
<evidence type="ECO:0000256" key="4">
    <source>
        <dbReference type="ARBA" id="ARBA00022692"/>
    </source>
</evidence>
<dbReference type="GO" id="GO:0009279">
    <property type="term" value="C:cell outer membrane"/>
    <property type="evidence" value="ECO:0007669"/>
    <property type="project" value="UniProtKB-SubCell"/>
</dbReference>
<gene>
    <name evidence="8" type="ORF">ETX26_10335</name>
</gene>
<evidence type="ECO:0000256" key="1">
    <source>
        <dbReference type="ARBA" id="ARBA00004571"/>
    </source>
</evidence>
<dbReference type="PANTHER" id="PTHR30069:SF53">
    <property type="entry name" value="COLICIN I RECEPTOR-RELATED"/>
    <property type="match status" value="1"/>
</dbReference>
<sequence length="835" mass="89734">MKAMRFVVPAVVALCWTQEANAVSEPERAEPQQAESIVVTAPRRGEAEVPAESEFGEEEIAGYGADSVDELLDLLAPSIDASGGEPVILVNGKEIGFDRSILGYPPEVLDRIAVLKAEAAARYGHPSGQRIVNLVLKNDYASRHATASTSRATGGGQHGGTLTVSQVAVAGEVRWNVQGRVSYDSALRKSARGVPADVASVDLVGHVSPIHGDQIDPALSDLVGEVVTVAAIPAVSATRPPALSDFVAGANRTHSADPAKFETLLPSRRNLSLDLGASRPLGPFNASLSVNASSSRSERLRGVPMSSLVLPADSPWSPFSDEVRLVRPLAGDRALRGENSSRSLSLSLTLTGTVGPWRTTLAGSYARSWARNRLERGIDTSLAQALVNTAAVGFHPYAAWSDRLLQTTGSRSDSESFGLRFNVARRVLELPAGPVAANLSIDASRSSSGYRPTEDSDDIASADIDARRQLGGEISFSIPVSRPDERTTGLLGALTVDLSMGGRRTTGSGLRKQYGGGFTWSPVPLLEVLGAFRHREMGPSSEQLGAPRVEMARRVYDFVRQEVAEPLWITGGNPLLHRGSRRTFSLDIRLRPLGSSVLSVNLGYRQNSSDGGIASFPELTPAIEAAFPERVVRDAEGRLQVVDARPINLAKTEDAELVSAIALRLPAPGTGQANQRTGNPLRFSLSLNHTWRLKSELLTHPSVPVIDQLAETGQTRHYLALQANAGKKGIGADLNATWSSPARVRSRHASAAERDYRYEPPLMIDVGAFIVPDELWVSAEGIGWLENLRISFEIDNLLDTYRSVRLSDGNVPPGFSRYEVDPLGRTVELSVRKRF</sequence>
<dbReference type="InterPro" id="IPR039426">
    <property type="entry name" value="TonB-dep_rcpt-like"/>
</dbReference>
<reference evidence="8 9" key="1">
    <citation type="submission" date="2019-01" db="EMBL/GenBank/DDBJ databases">
        <title>Altererythrobacter rhizovicinus sp. nov., isolated from the rhizosphere soil of Haloxylon ammodendron.</title>
        <authorList>
            <person name="Li H.-P."/>
            <person name="Gou J.-Y."/>
            <person name="Yao D."/>
            <person name="Han Q.-Q."/>
            <person name="Shao K.-Z."/>
            <person name="Zhao Q."/>
            <person name="Zhang J.-L."/>
        </authorList>
    </citation>
    <scope>NUCLEOTIDE SEQUENCE [LARGE SCALE GENOMIC DNA]</scope>
    <source>
        <strain evidence="8 9">AY-3R</strain>
    </source>
</reference>
<dbReference type="AlphaFoldDB" id="A0A4Q2KGT5"/>
<keyword evidence="3" id="KW-1134">Transmembrane beta strand</keyword>
<dbReference type="Gene3D" id="2.40.170.20">
    <property type="entry name" value="TonB-dependent receptor, beta-barrel domain"/>
    <property type="match status" value="1"/>
</dbReference>
<proteinExistence type="predicted"/>
<evidence type="ECO:0008006" key="10">
    <source>
        <dbReference type="Google" id="ProtNLM"/>
    </source>
</evidence>
<accession>A0A4Q2KGT5</accession>
<dbReference type="OrthoDB" id="7224136at2"/>
<keyword evidence="6" id="KW-0472">Membrane</keyword>
<keyword evidence="5" id="KW-0732">Signal</keyword>
<dbReference type="InterPro" id="IPR010916">
    <property type="entry name" value="TonB_box_CS"/>
</dbReference>
<evidence type="ECO:0000256" key="5">
    <source>
        <dbReference type="ARBA" id="ARBA00022729"/>
    </source>
</evidence>
<evidence type="ECO:0000256" key="3">
    <source>
        <dbReference type="ARBA" id="ARBA00022452"/>
    </source>
</evidence>
<dbReference type="GO" id="GO:0015344">
    <property type="term" value="F:siderophore uptake transmembrane transporter activity"/>
    <property type="evidence" value="ECO:0007669"/>
    <property type="project" value="TreeGrafter"/>
</dbReference>
<keyword evidence="9" id="KW-1185">Reference proteome</keyword>
<dbReference type="PROSITE" id="PS00430">
    <property type="entry name" value="TONB_DEPENDENT_REC_1"/>
    <property type="match status" value="1"/>
</dbReference>
<dbReference type="SUPFAM" id="SSF56935">
    <property type="entry name" value="Porins"/>
    <property type="match status" value="1"/>
</dbReference>
<keyword evidence="7" id="KW-0998">Cell outer membrane</keyword>
<dbReference type="EMBL" id="SDPV01000002">
    <property type="protein sequence ID" value="RXZ64295.1"/>
    <property type="molecule type" value="Genomic_DNA"/>
</dbReference>
<evidence type="ECO:0000256" key="6">
    <source>
        <dbReference type="ARBA" id="ARBA00023136"/>
    </source>
</evidence>
<evidence type="ECO:0000313" key="9">
    <source>
        <dbReference type="Proteomes" id="UP000293623"/>
    </source>
</evidence>
<dbReference type="RefSeq" id="WP_129524609.1">
    <property type="nucleotide sequence ID" value="NZ_SDPV01000002.1"/>
</dbReference>
<dbReference type="InterPro" id="IPR036942">
    <property type="entry name" value="Beta-barrel_TonB_sf"/>
</dbReference>
<name>A0A4Q2KGT5_9SPHN</name>
<evidence type="ECO:0000256" key="2">
    <source>
        <dbReference type="ARBA" id="ARBA00022448"/>
    </source>
</evidence>
<comment type="caution">
    <text evidence="8">The sequence shown here is derived from an EMBL/GenBank/DDBJ whole genome shotgun (WGS) entry which is preliminary data.</text>
</comment>
<dbReference type="PANTHER" id="PTHR30069">
    <property type="entry name" value="TONB-DEPENDENT OUTER MEMBRANE RECEPTOR"/>
    <property type="match status" value="1"/>
</dbReference>
<dbReference type="GO" id="GO:0044718">
    <property type="term" value="P:siderophore transmembrane transport"/>
    <property type="evidence" value="ECO:0007669"/>
    <property type="project" value="TreeGrafter"/>
</dbReference>